<feature type="transmembrane region" description="Helical" evidence="1">
    <location>
        <begin position="890"/>
        <end position="908"/>
    </location>
</feature>
<keyword evidence="3" id="KW-1185">Reference proteome</keyword>
<evidence type="ECO:0008006" key="4">
    <source>
        <dbReference type="Google" id="ProtNLM"/>
    </source>
</evidence>
<protein>
    <recommendedName>
        <fullName evidence="4">FtsX-like permease family protein</fullName>
    </recommendedName>
</protein>
<dbReference type="Proteomes" id="UP000638648">
    <property type="component" value="Unassembled WGS sequence"/>
</dbReference>
<name>A0A927MZW7_9ACTN</name>
<gene>
    <name evidence="2" type="ORF">HEB94_005211</name>
</gene>
<evidence type="ECO:0000313" key="2">
    <source>
        <dbReference type="EMBL" id="MBE1608363.1"/>
    </source>
</evidence>
<feature type="transmembrane region" description="Helical" evidence="1">
    <location>
        <begin position="369"/>
        <end position="392"/>
    </location>
</feature>
<feature type="transmembrane region" description="Helical" evidence="1">
    <location>
        <begin position="413"/>
        <end position="433"/>
    </location>
</feature>
<feature type="transmembrane region" description="Helical" evidence="1">
    <location>
        <begin position="445"/>
        <end position="468"/>
    </location>
</feature>
<feature type="transmembrane region" description="Helical" evidence="1">
    <location>
        <begin position="275"/>
        <end position="298"/>
    </location>
</feature>
<keyword evidence="1" id="KW-0472">Membrane</keyword>
<evidence type="ECO:0000313" key="3">
    <source>
        <dbReference type="Proteomes" id="UP000638648"/>
    </source>
</evidence>
<accession>A0A927MZW7</accession>
<keyword evidence="1" id="KW-0812">Transmembrane</keyword>
<dbReference type="EMBL" id="JADBEM010000001">
    <property type="protein sequence ID" value="MBE1608363.1"/>
    <property type="molecule type" value="Genomic_DNA"/>
</dbReference>
<evidence type="ECO:0000256" key="1">
    <source>
        <dbReference type="SAM" id="Phobius"/>
    </source>
</evidence>
<feature type="transmembrane region" description="Helical" evidence="1">
    <location>
        <begin position="983"/>
        <end position="1011"/>
    </location>
</feature>
<organism evidence="2 3">
    <name type="scientific">Actinopolymorpha pittospori</name>
    <dbReference type="NCBI Taxonomy" id="648752"/>
    <lineage>
        <taxon>Bacteria</taxon>
        <taxon>Bacillati</taxon>
        <taxon>Actinomycetota</taxon>
        <taxon>Actinomycetes</taxon>
        <taxon>Propionibacteriales</taxon>
        <taxon>Actinopolymorphaceae</taxon>
        <taxon>Actinopolymorpha</taxon>
    </lineage>
</organism>
<feature type="transmembrane region" description="Helical" evidence="1">
    <location>
        <begin position="494"/>
        <end position="512"/>
    </location>
</feature>
<feature type="transmembrane region" description="Helical" evidence="1">
    <location>
        <begin position="323"/>
        <end position="349"/>
    </location>
</feature>
<feature type="transmembrane region" description="Helical" evidence="1">
    <location>
        <begin position="942"/>
        <end position="963"/>
    </location>
</feature>
<dbReference type="AlphaFoldDB" id="A0A927MZW7"/>
<sequence>MWSVLVGALAARRGQAVVVTLVALLASAAVTAAPWYAVKATQQVGVAAVSSAPVEQRLVSVSWLAGWRGTDGVTSEAAMKQARKDFRPPGFTTIDGAFAQGGVRRVGSTGTAAVVKVAYRADVFDHLTVTGSRPSAAGEIVLPAAFASEVSLRVGDEVQLTGGKKPSRARLVGVYRVIDPSEPYWADGYLVGLGSDDRSKQATVFTVPATMSDWEQTTYSYDLLASPRAFATMDVEDLSANVNASLAALGQQGYSTTGSSLDGLLDRIAQDRRTVLAGVGVGVVVLLLFTWFALAVVVREAAVQVRGDVGWWRLHGAPSGRGWILVLGQSVAPLLAGAVIGTTLGFVVGRAVSGPIDGGGDRTALLLSLLLLGLTLAGGLVAVVSAQVGTLFTPARDLLRRIPVRRTRWRRSLVDLVLIALAVYGVVQALVVGRSVEGLPLLAPGLAALAIALVTAWAVPPVANWLLLHARHAGRPAMALIAALTARRPETHRLFALVTVAIALVTTAFVGWDTTSRSQWDRAALEVGADRVLTVDADDPAQLLAAVRSADPSGTNAMAVVDQPSRAGDPSVLAMDTSRLGVVTGWRKEYGGDVAQVAAALSPVAPRPVTLTTDRLVVDASGTDPAGAPVHLRIRLRTVKDGTPVDAVVGPLTGTRHQYTADVDACAGGCRLVGVQALGGKDADAASGDAGEAEALGYVPPTAGSRVELYPSAGADRSSLPAALLSEPTRWRPGLGPRDLGPAIAAGRGSLRLTLPQIPEGVSLNRNDWAFVADTPVRLPALIAGWSPDPTDETRLVPLPGAAVPAQIVRSASLIPRHGSMGTIVDLSYAERLVPFSLSGGQPQVWLAADAPSSIVSDLRAHGVAPVREESLSDRLDELRAEGSAVGERFQAAVALVGLLLAAGAVLIDAARERPGRAVELAALRTQGVDAKVVRAVGYGGLGALVGTAALVGLAAGIGGAAIDRILYPGFVDGWSVLPTADASVVPVLAAAVAAIALLGTVVVASGSALVRQARP</sequence>
<reference evidence="2" key="1">
    <citation type="submission" date="2020-10" db="EMBL/GenBank/DDBJ databases">
        <title>Sequencing the genomes of 1000 actinobacteria strains.</title>
        <authorList>
            <person name="Klenk H.-P."/>
        </authorList>
    </citation>
    <scope>NUCLEOTIDE SEQUENCE</scope>
    <source>
        <strain evidence="2">DSM 45354</strain>
    </source>
</reference>
<proteinExistence type="predicted"/>
<keyword evidence="1" id="KW-1133">Transmembrane helix</keyword>
<dbReference type="RefSeq" id="WP_192752147.1">
    <property type="nucleotide sequence ID" value="NZ_BAABJL010000134.1"/>
</dbReference>
<comment type="caution">
    <text evidence="2">The sequence shown here is derived from an EMBL/GenBank/DDBJ whole genome shotgun (WGS) entry which is preliminary data.</text>
</comment>